<protein>
    <recommendedName>
        <fullName evidence="2">site-specific DNA-methyltransferase (cytosine-N(4)-specific)</fullName>
        <ecNumber evidence="2">2.1.1.113</ecNumber>
    </recommendedName>
</protein>
<dbReference type="GO" id="GO:0032259">
    <property type="term" value="P:methylation"/>
    <property type="evidence" value="ECO:0007669"/>
    <property type="project" value="UniProtKB-KW"/>
</dbReference>
<dbReference type="EMBL" id="LBTA01000029">
    <property type="protein sequence ID" value="KKQ32103.1"/>
    <property type="molecule type" value="Genomic_DNA"/>
</dbReference>
<sequence length="423" mass="48549">MSQAIISLLNKTKIDHSWSFSDKTRKDTAYITHGYHRYPAKFIPQIVSRLAEKYTKEGDFIVDPFGGCGTTLVESKVMGRPSIAVDINPVAVLITKAKITPINPDKIEKEFATLQKRLETYNENTKVKAHEHERIDYWFKPEDKRKLAFIFAEISKIKDQDVQDFFFCGFSNILKNCSIWLQKSNKPTRDFEKKPSDPIKTFFKQIKMMLRGNTRLFELLSEKGYLKIPSKVVCTDARTIPAKDNSISLIVTSPPYVTSYEYADLHQLTALWLEYTKDLSDFRKRFIGTSYHSKKDLTLNSSIAENIRKELLEIDKKTAEEVSTYFSEMNQVFVEMKRMLKKGGKTCIVVGNTSLKGVKILNAEVFVEQLQNLGLKVADVIKREIPSKNLPSVRDKKTGKFASITDKNKVSAYPTEYILVMEK</sequence>
<keyword evidence="7" id="KW-0238">DNA-binding</keyword>
<dbReference type="GO" id="GO:0008170">
    <property type="term" value="F:N-methyltransferase activity"/>
    <property type="evidence" value="ECO:0007669"/>
    <property type="project" value="InterPro"/>
</dbReference>
<evidence type="ECO:0000256" key="5">
    <source>
        <dbReference type="ARBA" id="ARBA00022691"/>
    </source>
</evidence>
<evidence type="ECO:0000313" key="10">
    <source>
        <dbReference type="EMBL" id="KKQ32103.1"/>
    </source>
</evidence>
<name>A0A0G0GM11_9BACT</name>
<proteinExistence type="inferred from homology"/>
<keyword evidence="3 10" id="KW-0489">Methyltransferase</keyword>
<dbReference type="InterPro" id="IPR002941">
    <property type="entry name" value="DNA_methylase_N4/N6"/>
</dbReference>
<keyword evidence="6" id="KW-0680">Restriction system</keyword>
<evidence type="ECO:0000256" key="1">
    <source>
        <dbReference type="ARBA" id="ARBA00010203"/>
    </source>
</evidence>
<organism evidence="10 11">
    <name type="scientific">Candidatus Nomurabacteria bacterium GW2011_GWA1_37_20</name>
    <dbReference type="NCBI Taxonomy" id="1618729"/>
    <lineage>
        <taxon>Bacteria</taxon>
        <taxon>Candidatus Nomuraibacteriota</taxon>
    </lineage>
</organism>
<evidence type="ECO:0000256" key="3">
    <source>
        <dbReference type="ARBA" id="ARBA00022603"/>
    </source>
</evidence>
<evidence type="ECO:0000313" key="11">
    <source>
        <dbReference type="Proteomes" id="UP000034701"/>
    </source>
</evidence>
<evidence type="ECO:0000256" key="8">
    <source>
        <dbReference type="ARBA" id="ARBA00049120"/>
    </source>
</evidence>
<dbReference type="Proteomes" id="UP000034701">
    <property type="component" value="Unassembled WGS sequence"/>
</dbReference>
<comment type="similarity">
    <text evidence="1">Belongs to the N(4)/N(6)-methyltransferase family. N(4) subfamily.</text>
</comment>
<dbReference type="PROSITE" id="PS00093">
    <property type="entry name" value="N4_MTASE"/>
    <property type="match status" value="1"/>
</dbReference>
<feature type="domain" description="DNA methylase N-4/N-6" evidence="9">
    <location>
        <begin position="247"/>
        <end position="419"/>
    </location>
</feature>
<keyword evidence="5" id="KW-0949">S-adenosyl-L-methionine</keyword>
<dbReference type="GO" id="GO:0015667">
    <property type="term" value="F:site-specific DNA-methyltransferase (cytosine-N4-specific) activity"/>
    <property type="evidence" value="ECO:0007669"/>
    <property type="project" value="UniProtKB-EC"/>
</dbReference>
<evidence type="ECO:0000256" key="7">
    <source>
        <dbReference type="ARBA" id="ARBA00023125"/>
    </source>
</evidence>
<evidence type="ECO:0000256" key="6">
    <source>
        <dbReference type="ARBA" id="ARBA00022747"/>
    </source>
</evidence>
<comment type="catalytic activity">
    <reaction evidence="8">
        <text>a 2'-deoxycytidine in DNA + S-adenosyl-L-methionine = an N(4)-methyl-2'-deoxycytidine in DNA + S-adenosyl-L-homocysteine + H(+)</text>
        <dbReference type="Rhea" id="RHEA:16857"/>
        <dbReference type="Rhea" id="RHEA-COMP:11369"/>
        <dbReference type="Rhea" id="RHEA-COMP:13674"/>
        <dbReference type="ChEBI" id="CHEBI:15378"/>
        <dbReference type="ChEBI" id="CHEBI:57856"/>
        <dbReference type="ChEBI" id="CHEBI:59789"/>
        <dbReference type="ChEBI" id="CHEBI:85452"/>
        <dbReference type="ChEBI" id="CHEBI:137933"/>
        <dbReference type="EC" id="2.1.1.113"/>
    </reaction>
</comment>
<dbReference type="AlphaFoldDB" id="A0A0G0GM11"/>
<gene>
    <name evidence="10" type="ORF">US45_C0029G0002</name>
</gene>
<dbReference type="InterPro" id="IPR017985">
    <property type="entry name" value="MeTrfase_CN4_CS"/>
</dbReference>
<dbReference type="PATRIC" id="fig|1618729.3.peg.354"/>
<dbReference type="Gene3D" id="3.40.50.150">
    <property type="entry name" value="Vaccinia Virus protein VP39"/>
    <property type="match status" value="2"/>
</dbReference>
<dbReference type="GO" id="GO:0009307">
    <property type="term" value="P:DNA restriction-modification system"/>
    <property type="evidence" value="ECO:0007669"/>
    <property type="project" value="UniProtKB-KW"/>
</dbReference>
<accession>A0A0G0GM11</accession>
<dbReference type="SUPFAM" id="SSF53335">
    <property type="entry name" value="S-adenosyl-L-methionine-dependent methyltransferases"/>
    <property type="match status" value="3"/>
</dbReference>
<dbReference type="InterPro" id="IPR029063">
    <property type="entry name" value="SAM-dependent_MTases_sf"/>
</dbReference>
<dbReference type="EC" id="2.1.1.113" evidence="2"/>
<evidence type="ECO:0000256" key="4">
    <source>
        <dbReference type="ARBA" id="ARBA00022679"/>
    </source>
</evidence>
<evidence type="ECO:0000259" key="9">
    <source>
        <dbReference type="Pfam" id="PF01555"/>
    </source>
</evidence>
<evidence type="ECO:0000256" key="2">
    <source>
        <dbReference type="ARBA" id="ARBA00012185"/>
    </source>
</evidence>
<dbReference type="GO" id="GO:0003677">
    <property type="term" value="F:DNA binding"/>
    <property type="evidence" value="ECO:0007669"/>
    <property type="project" value="UniProtKB-KW"/>
</dbReference>
<dbReference type="Pfam" id="PF01555">
    <property type="entry name" value="N6_N4_Mtase"/>
    <property type="match status" value="2"/>
</dbReference>
<reference evidence="10 11" key="1">
    <citation type="journal article" date="2015" name="Nature">
        <title>rRNA introns, odd ribosomes, and small enigmatic genomes across a large radiation of phyla.</title>
        <authorList>
            <person name="Brown C.T."/>
            <person name="Hug L.A."/>
            <person name="Thomas B.C."/>
            <person name="Sharon I."/>
            <person name="Castelle C.J."/>
            <person name="Singh A."/>
            <person name="Wilkins M.J."/>
            <person name="Williams K.H."/>
            <person name="Banfield J.F."/>
        </authorList>
    </citation>
    <scope>NUCLEOTIDE SEQUENCE [LARGE SCALE GENOMIC DNA]</scope>
</reference>
<feature type="domain" description="DNA methylase N-4/N-6" evidence="9">
    <location>
        <begin position="11"/>
        <end position="95"/>
    </location>
</feature>
<keyword evidence="4" id="KW-0808">Transferase</keyword>
<comment type="caution">
    <text evidence="10">The sequence shown here is derived from an EMBL/GenBank/DDBJ whole genome shotgun (WGS) entry which is preliminary data.</text>
</comment>